<evidence type="ECO:0000313" key="3">
    <source>
        <dbReference type="Proteomes" id="UP001152622"/>
    </source>
</evidence>
<feature type="region of interest" description="Disordered" evidence="1">
    <location>
        <begin position="42"/>
        <end position="101"/>
    </location>
</feature>
<comment type="caution">
    <text evidence="2">The sequence shown here is derived from an EMBL/GenBank/DDBJ whole genome shotgun (WGS) entry which is preliminary data.</text>
</comment>
<dbReference type="AlphaFoldDB" id="A0A9Q1IRM0"/>
<evidence type="ECO:0000313" key="2">
    <source>
        <dbReference type="EMBL" id="KAJ8350661.1"/>
    </source>
</evidence>
<accession>A0A9Q1IRM0</accession>
<organism evidence="2 3">
    <name type="scientific">Synaphobranchus kaupii</name>
    <name type="common">Kaup's arrowtooth eel</name>
    <dbReference type="NCBI Taxonomy" id="118154"/>
    <lineage>
        <taxon>Eukaryota</taxon>
        <taxon>Metazoa</taxon>
        <taxon>Chordata</taxon>
        <taxon>Craniata</taxon>
        <taxon>Vertebrata</taxon>
        <taxon>Euteleostomi</taxon>
        <taxon>Actinopterygii</taxon>
        <taxon>Neopterygii</taxon>
        <taxon>Teleostei</taxon>
        <taxon>Anguilliformes</taxon>
        <taxon>Synaphobranchidae</taxon>
        <taxon>Synaphobranchus</taxon>
    </lineage>
</organism>
<dbReference type="EMBL" id="JAINUF010000009">
    <property type="protein sequence ID" value="KAJ8350661.1"/>
    <property type="molecule type" value="Genomic_DNA"/>
</dbReference>
<feature type="region of interest" description="Disordered" evidence="1">
    <location>
        <begin position="1"/>
        <end position="22"/>
    </location>
</feature>
<feature type="compositionally biased region" description="Basic residues" evidence="1">
    <location>
        <begin position="74"/>
        <end position="88"/>
    </location>
</feature>
<protein>
    <submittedName>
        <fullName evidence="2">Uncharacterized protein</fullName>
    </submittedName>
</protein>
<feature type="compositionally biased region" description="Basic residues" evidence="1">
    <location>
        <begin position="7"/>
        <end position="18"/>
    </location>
</feature>
<dbReference type="Proteomes" id="UP001152622">
    <property type="component" value="Chromosome 9"/>
</dbReference>
<proteinExistence type="predicted"/>
<feature type="compositionally biased region" description="Polar residues" evidence="1">
    <location>
        <begin position="52"/>
        <end position="68"/>
    </location>
</feature>
<reference evidence="2" key="1">
    <citation type="journal article" date="2023" name="Science">
        <title>Genome structures resolve the early diversification of teleost fishes.</title>
        <authorList>
            <person name="Parey E."/>
            <person name="Louis A."/>
            <person name="Montfort J."/>
            <person name="Bouchez O."/>
            <person name="Roques C."/>
            <person name="Iampietro C."/>
            <person name="Lluch J."/>
            <person name="Castinel A."/>
            <person name="Donnadieu C."/>
            <person name="Desvignes T."/>
            <person name="Floi Bucao C."/>
            <person name="Jouanno E."/>
            <person name="Wen M."/>
            <person name="Mejri S."/>
            <person name="Dirks R."/>
            <person name="Jansen H."/>
            <person name="Henkel C."/>
            <person name="Chen W.J."/>
            <person name="Zahm M."/>
            <person name="Cabau C."/>
            <person name="Klopp C."/>
            <person name="Thompson A.W."/>
            <person name="Robinson-Rechavi M."/>
            <person name="Braasch I."/>
            <person name="Lecointre G."/>
            <person name="Bobe J."/>
            <person name="Postlethwait J.H."/>
            <person name="Berthelot C."/>
            <person name="Roest Crollius H."/>
            <person name="Guiguen Y."/>
        </authorList>
    </citation>
    <scope>NUCLEOTIDE SEQUENCE</scope>
    <source>
        <strain evidence="2">WJC10195</strain>
    </source>
</reference>
<sequence length="140" mass="15701">MQIRIRAASHHPMARRHLGGGNGDEIMAFQRLSAASIPRCQSSVANGPRATVSRQSPLSQSPGEQGNKMTLRLQRSRGFNRRKRRRFAVKAPSPGTREESVASRHWVLTAAVSVRYTRSKVKRMPRSATRVGFYNVFSNK</sequence>
<keyword evidence="3" id="KW-1185">Reference proteome</keyword>
<evidence type="ECO:0000256" key="1">
    <source>
        <dbReference type="SAM" id="MobiDB-lite"/>
    </source>
</evidence>
<name>A0A9Q1IRM0_SYNKA</name>
<gene>
    <name evidence="2" type="ORF">SKAU_G00257910</name>
</gene>